<reference evidence="2" key="2">
    <citation type="journal article" date="2015" name="Fish Shellfish Immunol.">
        <title>Early steps in the European eel (Anguilla anguilla)-Vibrio vulnificus interaction in the gills: Role of the RtxA13 toxin.</title>
        <authorList>
            <person name="Callol A."/>
            <person name="Pajuelo D."/>
            <person name="Ebbesson L."/>
            <person name="Teles M."/>
            <person name="MacKenzie S."/>
            <person name="Amaro C."/>
        </authorList>
    </citation>
    <scope>NUCLEOTIDE SEQUENCE</scope>
</reference>
<proteinExistence type="predicted"/>
<feature type="transmembrane region" description="Helical" evidence="1">
    <location>
        <begin position="12"/>
        <end position="39"/>
    </location>
</feature>
<evidence type="ECO:0000256" key="1">
    <source>
        <dbReference type="SAM" id="Phobius"/>
    </source>
</evidence>
<keyword evidence="1" id="KW-0472">Membrane</keyword>
<dbReference type="EMBL" id="GBXM01018506">
    <property type="protein sequence ID" value="JAH90071.1"/>
    <property type="molecule type" value="Transcribed_RNA"/>
</dbReference>
<name>A0A0E9WIE7_ANGAN</name>
<feature type="transmembrane region" description="Helical" evidence="1">
    <location>
        <begin position="45"/>
        <end position="68"/>
    </location>
</feature>
<keyword evidence="1" id="KW-1133">Transmembrane helix</keyword>
<protein>
    <submittedName>
        <fullName evidence="2">Uncharacterized protein</fullName>
    </submittedName>
</protein>
<keyword evidence="1" id="KW-0812">Transmembrane</keyword>
<sequence>MFQCLSQEIMPVAALLYYTTIFTFLFQLCQLISYFFIFVLQLPDVIFQAIHMFFIFFSLVSTLVLMVIF</sequence>
<accession>A0A0E9WIE7</accession>
<dbReference type="AlphaFoldDB" id="A0A0E9WIE7"/>
<reference evidence="2" key="1">
    <citation type="submission" date="2014-11" db="EMBL/GenBank/DDBJ databases">
        <authorList>
            <person name="Amaro Gonzalez C."/>
        </authorList>
    </citation>
    <scope>NUCLEOTIDE SEQUENCE</scope>
</reference>
<organism evidence="2">
    <name type="scientific">Anguilla anguilla</name>
    <name type="common">European freshwater eel</name>
    <name type="synonym">Muraena anguilla</name>
    <dbReference type="NCBI Taxonomy" id="7936"/>
    <lineage>
        <taxon>Eukaryota</taxon>
        <taxon>Metazoa</taxon>
        <taxon>Chordata</taxon>
        <taxon>Craniata</taxon>
        <taxon>Vertebrata</taxon>
        <taxon>Euteleostomi</taxon>
        <taxon>Actinopterygii</taxon>
        <taxon>Neopterygii</taxon>
        <taxon>Teleostei</taxon>
        <taxon>Anguilliformes</taxon>
        <taxon>Anguillidae</taxon>
        <taxon>Anguilla</taxon>
    </lineage>
</organism>
<evidence type="ECO:0000313" key="2">
    <source>
        <dbReference type="EMBL" id="JAH90071.1"/>
    </source>
</evidence>